<evidence type="ECO:0000313" key="2">
    <source>
        <dbReference type="Proteomes" id="UP000242320"/>
    </source>
</evidence>
<name>A0A1X2LEQ5_9MYCO</name>
<accession>A0A1X2LEQ5</accession>
<comment type="caution">
    <text evidence="1">The sequence shown here is derived from an EMBL/GenBank/DDBJ whole genome shotgun (WGS) entry which is preliminary data.</text>
</comment>
<dbReference type="EMBL" id="NCXM01000001">
    <property type="protein sequence ID" value="OSC32461.1"/>
    <property type="molecule type" value="Genomic_DNA"/>
</dbReference>
<gene>
    <name evidence="1" type="ORF">B8W69_01390</name>
</gene>
<dbReference type="Proteomes" id="UP000242320">
    <property type="component" value="Unassembled WGS sequence"/>
</dbReference>
<organism evidence="1 2">
    <name type="scientific">Mycolicibacterium vulneris</name>
    <dbReference type="NCBI Taxonomy" id="547163"/>
    <lineage>
        <taxon>Bacteria</taxon>
        <taxon>Bacillati</taxon>
        <taxon>Actinomycetota</taxon>
        <taxon>Actinomycetes</taxon>
        <taxon>Mycobacteriales</taxon>
        <taxon>Mycobacteriaceae</taxon>
        <taxon>Mycolicibacterium</taxon>
    </lineage>
</organism>
<evidence type="ECO:0008006" key="3">
    <source>
        <dbReference type="Google" id="ProtNLM"/>
    </source>
</evidence>
<evidence type="ECO:0000313" key="1">
    <source>
        <dbReference type="EMBL" id="OSC32461.1"/>
    </source>
</evidence>
<keyword evidence="2" id="KW-1185">Reference proteome</keyword>
<reference evidence="1 2" key="1">
    <citation type="submission" date="2017-04" db="EMBL/GenBank/DDBJ databases">
        <title>The new phylogeny of genus Mycobacterium.</title>
        <authorList>
            <person name="Tortoli E."/>
            <person name="Trovato A."/>
            <person name="Cirillo D.M."/>
        </authorList>
    </citation>
    <scope>NUCLEOTIDE SEQUENCE [LARGE SCALE GENOMIC DNA]</scope>
    <source>
        <strain evidence="1 2">DSM 45247</strain>
    </source>
</reference>
<dbReference type="AlphaFoldDB" id="A0A1X2LEQ5"/>
<dbReference type="RefSeq" id="WP_085288160.1">
    <property type="nucleotide sequence ID" value="NZ_NCXM01000001.1"/>
</dbReference>
<sequence length="138" mass="15129">MPIPRELPATESSRFPRRVTPQAHRLPIDELGRAIRQKGFANMLVRIAVLIAASATTAIGSAPLAHADEQAFMNDTQDVMMAPDAKLTAGYRACVNLRNGMPIQQAQRDGFFYFNLVNGANVKIVDAAQHDLCPDTLR</sequence>
<proteinExistence type="predicted"/>
<dbReference type="OrthoDB" id="4749236at2"/>
<protein>
    <recommendedName>
        <fullName evidence="3">DUF732 domain-containing protein</fullName>
    </recommendedName>
</protein>